<evidence type="ECO:0000256" key="4">
    <source>
        <dbReference type="ARBA" id="ARBA00022691"/>
    </source>
</evidence>
<dbReference type="AlphaFoldDB" id="A0A183BCK1"/>
<keyword evidence="1 9" id="KW-0820">tRNA-binding</keyword>
<dbReference type="Pfam" id="PF02005">
    <property type="entry name" value="TRM"/>
    <property type="match status" value="1"/>
</dbReference>
<dbReference type="OrthoDB" id="6349953at2759"/>
<feature type="chain" id="PRO_5043138359" description="tRNA (guanine(26)-N(2))-dimethyltransferase" evidence="10">
    <location>
        <begin position="28"/>
        <end position="239"/>
    </location>
</feature>
<keyword evidence="2 9" id="KW-0489">Methyltransferase</keyword>
<dbReference type="Gene3D" id="3.40.50.150">
    <property type="entry name" value="Vaccinia Virus protein VP39"/>
    <property type="match status" value="1"/>
</dbReference>
<dbReference type="GO" id="GO:0002940">
    <property type="term" value="P:tRNA N2-guanine methylation"/>
    <property type="evidence" value="ECO:0007669"/>
    <property type="project" value="TreeGrafter"/>
</dbReference>
<keyword evidence="12" id="KW-1185">Reference proteome</keyword>
<dbReference type="GO" id="GO:0160104">
    <property type="term" value="F:tRNA (guanine(26)-N2)-dimethyltransferase activity"/>
    <property type="evidence" value="ECO:0007669"/>
    <property type="project" value="UniProtKB-EC"/>
</dbReference>
<dbReference type="Proteomes" id="UP000272942">
    <property type="component" value="Unassembled WGS sequence"/>
</dbReference>
<evidence type="ECO:0000313" key="12">
    <source>
        <dbReference type="Proteomes" id="UP000272942"/>
    </source>
</evidence>
<dbReference type="WBParaSite" id="ECPE_0001697901-mRNA-1">
    <property type="protein sequence ID" value="ECPE_0001697901-mRNA-1"/>
    <property type="gene ID" value="ECPE_0001697901"/>
</dbReference>
<name>A0A183BCK1_9TREM</name>
<dbReference type="GO" id="GO:0005634">
    <property type="term" value="C:nucleus"/>
    <property type="evidence" value="ECO:0007669"/>
    <property type="project" value="TreeGrafter"/>
</dbReference>
<evidence type="ECO:0000256" key="3">
    <source>
        <dbReference type="ARBA" id="ARBA00022679"/>
    </source>
</evidence>
<evidence type="ECO:0000256" key="9">
    <source>
        <dbReference type="PROSITE-ProRule" id="PRU00958"/>
    </source>
</evidence>
<dbReference type="EMBL" id="UZAN01066600">
    <property type="protein sequence ID" value="VDP94209.1"/>
    <property type="molecule type" value="Genomic_DNA"/>
</dbReference>
<evidence type="ECO:0000256" key="1">
    <source>
        <dbReference type="ARBA" id="ARBA00022555"/>
    </source>
</evidence>
<gene>
    <name evidence="11" type="ORF">ECPE_LOCUS16935</name>
</gene>
<proteinExistence type="inferred from homology"/>
<accession>A0A183BCK1</accession>
<dbReference type="InterPro" id="IPR029063">
    <property type="entry name" value="SAM-dependent_MTases_sf"/>
</dbReference>
<dbReference type="SUPFAM" id="SSF53335">
    <property type="entry name" value="S-adenosyl-L-methionine-dependent methyltransferases"/>
    <property type="match status" value="1"/>
</dbReference>
<reference evidence="11 12" key="2">
    <citation type="submission" date="2018-11" db="EMBL/GenBank/DDBJ databases">
        <authorList>
            <consortium name="Pathogen Informatics"/>
        </authorList>
    </citation>
    <scope>NUCLEOTIDE SEQUENCE [LARGE SCALE GENOMIC DNA]</scope>
    <source>
        <strain evidence="11 12">Egypt</strain>
    </source>
</reference>
<dbReference type="PANTHER" id="PTHR10631:SF3">
    <property type="entry name" value="TRNA (GUANINE(26)-N(2))-DIMETHYLTRANSFERASE"/>
    <property type="match status" value="1"/>
</dbReference>
<keyword evidence="3 9" id="KW-0808">Transferase</keyword>
<keyword evidence="4 9" id="KW-0949">S-adenosyl-L-methionine</keyword>
<keyword evidence="5 9" id="KW-0819">tRNA processing</keyword>
<dbReference type="EC" id="2.1.1.216" evidence="7"/>
<organism evidence="13">
    <name type="scientific">Echinostoma caproni</name>
    <dbReference type="NCBI Taxonomy" id="27848"/>
    <lineage>
        <taxon>Eukaryota</taxon>
        <taxon>Metazoa</taxon>
        <taxon>Spiralia</taxon>
        <taxon>Lophotrochozoa</taxon>
        <taxon>Platyhelminthes</taxon>
        <taxon>Trematoda</taxon>
        <taxon>Digenea</taxon>
        <taxon>Plagiorchiida</taxon>
        <taxon>Echinostomata</taxon>
        <taxon>Echinostomatoidea</taxon>
        <taxon>Echinostomatidae</taxon>
        <taxon>Echinostoma</taxon>
    </lineage>
</organism>
<dbReference type="InterPro" id="IPR002905">
    <property type="entry name" value="Trm1"/>
</dbReference>
<dbReference type="PANTHER" id="PTHR10631">
    <property type="entry name" value="N 2 ,N 2 -DIMETHYLGUANOSINE TRNA METHYLTRANSFERASE"/>
    <property type="match status" value="1"/>
</dbReference>
<keyword evidence="10" id="KW-0732">Signal</keyword>
<keyword evidence="6 9" id="KW-0694">RNA-binding</keyword>
<feature type="signal peptide" evidence="10">
    <location>
        <begin position="1"/>
        <end position="27"/>
    </location>
</feature>
<evidence type="ECO:0000256" key="6">
    <source>
        <dbReference type="ARBA" id="ARBA00022884"/>
    </source>
</evidence>
<evidence type="ECO:0000313" key="13">
    <source>
        <dbReference type="WBParaSite" id="ECPE_0001697901-mRNA-1"/>
    </source>
</evidence>
<evidence type="ECO:0000256" key="7">
    <source>
        <dbReference type="ARBA" id="ARBA00039099"/>
    </source>
</evidence>
<evidence type="ECO:0000256" key="2">
    <source>
        <dbReference type="ARBA" id="ARBA00022603"/>
    </source>
</evidence>
<evidence type="ECO:0000256" key="5">
    <source>
        <dbReference type="ARBA" id="ARBA00022694"/>
    </source>
</evidence>
<sequence>MYRQGRGAVRLVSRVFWVGLSPSLGCCYKMGEVASNSLPCNTAREGKANVLLPVGVFYNRVQQFNRDITVAVIKHFQLLHQYEWVQRVKKKIGDGKSEVSPVYQGLHILEALSASGIRSVRFALEVPRVKKIIANDLDQKAAQLIAENLTRNEVEGHADVTLHIFVYAHMLCITHFIRLTADVIPVRRLHSAVFRRNIALAFSHNGKLKSLTRPAITPLRVILRNSRNGPCYFYLELLI</sequence>
<evidence type="ECO:0000256" key="8">
    <source>
        <dbReference type="ARBA" id="ARBA00051897"/>
    </source>
</evidence>
<dbReference type="PROSITE" id="PS51626">
    <property type="entry name" value="SAM_MT_TRM1"/>
    <property type="match status" value="1"/>
</dbReference>
<protein>
    <recommendedName>
        <fullName evidence="7">tRNA (guanine(26)-N(2))-dimethyltransferase</fullName>
        <ecNumber evidence="7">2.1.1.216</ecNumber>
    </recommendedName>
</protein>
<dbReference type="GO" id="GO:0000049">
    <property type="term" value="F:tRNA binding"/>
    <property type="evidence" value="ECO:0007669"/>
    <property type="project" value="UniProtKB-UniRule"/>
</dbReference>
<evidence type="ECO:0000313" key="11">
    <source>
        <dbReference type="EMBL" id="VDP94209.1"/>
    </source>
</evidence>
<reference evidence="13" key="1">
    <citation type="submission" date="2016-06" db="UniProtKB">
        <authorList>
            <consortium name="WormBaseParasite"/>
        </authorList>
    </citation>
    <scope>IDENTIFICATION</scope>
</reference>
<comment type="similarity">
    <text evidence="9">Belongs to the class I-like SAM-binding methyltransferase superfamily. Trm1 family.</text>
</comment>
<evidence type="ECO:0000256" key="10">
    <source>
        <dbReference type="SAM" id="SignalP"/>
    </source>
</evidence>
<comment type="catalytic activity">
    <reaction evidence="8">
        <text>guanosine(26) in tRNA + 2 S-adenosyl-L-methionine = N(2)-dimethylguanosine(26) in tRNA + 2 S-adenosyl-L-homocysteine + 2 H(+)</text>
        <dbReference type="Rhea" id="RHEA:43140"/>
        <dbReference type="Rhea" id="RHEA-COMP:10359"/>
        <dbReference type="Rhea" id="RHEA-COMP:10360"/>
        <dbReference type="ChEBI" id="CHEBI:15378"/>
        <dbReference type="ChEBI" id="CHEBI:57856"/>
        <dbReference type="ChEBI" id="CHEBI:59789"/>
        <dbReference type="ChEBI" id="CHEBI:74269"/>
        <dbReference type="ChEBI" id="CHEBI:74513"/>
        <dbReference type="EC" id="2.1.1.216"/>
    </reaction>
</comment>